<proteinExistence type="predicted"/>
<reference evidence="3" key="1">
    <citation type="submission" date="2016-06" db="EMBL/GenBank/DDBJ databases">
        <title>Parallel loss of symbiosis genes in relatives of nitrogen-fixing non-legume Parasponia.</title>
        <authorList>
            <person name="Van Velzen R."/>
            <person name="Holmer R."/>
            <person name="Bu F."/>
            <person name="Rutten L."/>
            <person name="Van Zeijl A."/>
            <person name="Liu W."/>
            <person name="Santuari L."/>
            <person name="Cao Q."/>
            <person name="Sharma T."/>
            <person name="Shen D."/>
            <person name="Roswanjaya Y."/>
            <person name="Wardhani T."/>
            <person name="Kalhor M.S."/>
            <person name="Jansen J."/>
            <person name="Van den Hoogen J."/>
            <person name="Gungor B."/>
            <person name="Hartog M."/>
            <person name="Hontelez J."/>
            <person name="Verver J."/>
            <person name="Yang W.-C."/>
            <person name="Schijlen E."/>
            <person name="Repin R."/>
            <person name="Schilthuizen M."/>
            <person name="Schranz E."/>
            <person name="Heidstra R."/>
            <person name="Miyata K."/>
            <person name="Fedorova E."/>
            <person name="Kohlen W."/>
            <person name="Bisseling T."/>
            <person name="Smit S."/>
            <person name="Geurts R."/>
        </authorList>
    </citation>
    <scope>NUCLEOTIDE SEQUENCE [LARGE SCALE GENOMIC DNA]</scope>
    <source>
        <strain evidence="3">cv. WU1-14</strain>
    </source>
</reference>
<keyword evidence="3" id="KW-1185">Reference proteome</keyword>
<comment type="caution">
    <text evidence="2">The sequence shown here is derived from an EMBL/GenBank/DDBJ whole genome shotgun (WGS) entry which is preliminary data.</text>
</comment>
<evidence type="ECO:0000313" key="2">
    <source>
        <dbReference type="EMBL" id="PON37031.1"/>
    </source>
</evidence>
<name>A0A2P5AKN2_PARAD</name>
<evidence type="ECO:0000256" key="1">
    <source>
        <dbReference type="SAM" id="Phobius"/>
    </source>
</evidence>
<keyword evidence="1" id="KW-0812">Transmembrane</keyword>
<keyword evidence="1" id="KW-1133">Transmembrane helix</keyword>
<evidence type="ECO:0000313" key="3">
    <source>
        <dbReference type="Proteomes" id="UP000237105"/>
    </source>
</evidence>
<feature type="transmembrane region" description="Helical" evidence="1">
    <location>
        <begin position="7"/>
        <end position="29"/>
    </location>
</feature>
<sequence>MHASRGVLLCVLYYVDRIVVLVVINDFWYCDVS</sequence>
<dbReference type="Proteomes" id="UP000237105">
    <property type="component" value="Unassembled WGS sequence"/>
</dbReference>
<dbReference type="EMBL" id="JXTB01000545">
    <property type="protein sequence ID" value="PON37031.1"/>
    <property type="molecule type" value="Genomic_DNA"/>
</dbReference>
<gene>
    <name evidence="2" type="ORF">PanWU01x14_323690</name>
</gene>
<dbReference type="AlphaFoldDB" id="A0A2P5AKN2"/>
<protein>
    <submittedName>
        <fullName evidence="2">Uncharacterized protein</fullName>
    </submittedName>
</protein>
<keyword evidence="1" id="KW-0472">Membrane</keyword>
<organism evidence="2 3">
    <name type="scientific">Parasponia andersonii</name>
    <name type="common">Sponia andersonii</name>
    <dbReference type="NCBI Taxonomy" id="3476"/>
    <lineage>
        <taxon>Eukaryota</taxon>
        <taxon>Viridiplantae</taxon>
        <taxon>Streptophyta</taxon>
        <taxon>Embryophyta</taxon>
        <taxon>Tracheophyta</taxon>
        <taxon>Spermatophyta</taxon>
        <taxon>Magnoliopsida</taxon>
        <taxon>eudicotyledons</taxon>
        <taxon>Gunneridae</taxon>
        <taxon>Pentapetalae</taxon>
        <taxon>rosids</taxon>
        <taxon>fabids</taxon>
        <taxon>Rosales</taxon>
        <taxon>Cannabaceae</taxon>
        <taxon>Parasponia</taxon>
    </lineage>
</organism>
<accession>A0A2P5AKN2</accession>